<dbReference type="AlphaFoldDB" id="A0A316HZ09"/>
<evidence type="ECO:0000256" key="1">
    <source>
        <dbReference type="ARBA" id="ARBA00022679"/>
    </source>
</evidence>
<feature type="repeat" description="TPR" evidence="2">
    <location>
        <begin position="123"/>
        <end position="156"/>
    </location>
</feature>
<dbReference type="RefSeq" id="WP_109724054.1">
    <property type="nucleotide sequence ID" value="NZ_MSZV01000035.1"/>
</dbReference>
<dbReference type="Pfam" id="PF13432">
    <property type="entry name" value="TPR_16"/>
    <property type="match status" value="1"/>
</dbReference>
<sequence length="538" mass="60050">MTAHPAPPSTRENDLDLPPAAIRLLREASIALSLDQAALAERLLDDALALAPEGAEIHRLSGIAALRRGNRPKAIGHLRHALAIRPDDAAINMSLGGALFEIGQSEAGLAYLQRACELSPRDATAWYNLGRALQISSRMEQACDALQRAVDVEPGYVKARNALATVLTNLGHTSAAVAMLRDTLRRQPDSADAWFALGNLKTEPFSDSDTAQLRELFHRPGTPDATRILLGFTLAKALEDQADYPAAFDVICEANALKRRHVYWDRKEERARVDAIADAFARPLPAHLDATLGKEVIFVVCLPRSGSTLTEQILASHPQVEGGDEIQVLPTILDEESKRRGLPFPRWVPAATAEDWRRMGEAYLERTRHWRRRRPRFTDKNVSNWAFVGAALAMLPGACVVNSRRDPLETCFACYRQLFATGVHFSYDLDDMVDYYAGYERLSDLWQRQFPRRYFDHSYEALQTDPEAQIRRLLDFCGLPFDDACLAYYQTPRTVLTISSAQVRQPLRRDTARSGRYGDRLDPLRARLRAAGMLPAGA</sequence>
<keyword evidence="2" id="KW-0802">TPR repeat</keyword>
<dbReference type="OrthoDB" id="9766687at2"/>
<evidence type="ECO:0000256" key="2">
    <source>
        <dbReference type="PROSITE-ProRule" id="PRU00339"/>
    </source>
</evidence>
<dbReference type="EMBL" id="QGHC01000008">
    <property type="protein sequence ID" value="PWK85938.1"/>
    <property type="molecule type" value="Genomic_DNA"/>
</dbReference>
<keyword evidence="1" id="KW-0808">Transferase</keyword>
<dbReference type="Gene3D" id="1.25.40.10">
    <property type="entry name" value="Tetratricopeptide repeat domain"/>
    <property type="match status" value="1"/>
</dbReference>
<feature type="repeat" description="TPR" evidence="2">
    <location>
        <begin position="89"/>
        <end position="122"/>
    </location>
</feature>
<dbReference type="Pfam" id="PF14559">
    <property type="entry name" value="TPR_19"/>
    <property type="match status" value="1"/>
</dbReference>
<name>A0A316HZ09_9GAMM</name>
<accession>A0A316HZ09</accession>
<organism evidence="3 4">
    <name type="scientific">Fulvimonas soli</name>
    <dbReference type="NCBI Taxonomy" id="155197"/>
    <lineage>
        <taxon>Bacteria</taxon>
        <taxon>Pseudomonadati</taxon>
        <taxon>Pseudomonadota</taxon>
        <taxon>Gammaproteobacteria</taxon>
        <taxon>Lysobacterales</taxon>
        <taxon>Rhodanobacteraceae</taxon>
        <taxon>Fulvimonas</taxon>
    </lineage>
</organism>
<dbReference type="InterPro" id="IPR027417">
    <property type="entry name" value="P-loop_NTPase"/>
</dbReference>
<gene>
    <name evidence="3" type="ORF">C7456_108234</name>
</gene>
<comment type="caution">
    <text evidence="3">The sequence shown here is derived from an EMBL/GenBank/DDBJ whole genome shotgun (WGS) entry which is preliminary data.</text>
</comment>
<dbReference type="Gene3D" id="3.40.50.300">
    <property type="entry name" value="P-loop containing nucleotide triphosphate hydrolases"/>
    <property type="match status" value="1"/>
</dbReference>
<dbReference type="PANTHER" id="PTHR12788:SF10">
    <property type="entry name" value="PROTEIN-TYROSINE SULFOTRANSFERASE"/>
    <property type="match status" value="1"/>
</dbReference>
<dbReference type="InterPro" id="IPR011990">
    <property type="entry name" value="TPR-like_helical_dom_sf"/>
</dbReference>
<evidence type="ECO:0000313" key="4">
    <source>
        <dbReference type="Proteomes" id="UP000245812"/>
    </source>
</evidence>
<feature type="repeat" description="TPR" evidence="2">
    <location>
        <begin position="55"/>
        <end position="88"/>
    </location>
</feature>
<reference evidence="3 4" key="1">
    <citation type="submission" date="2018-05" db="EMBL/GenBank/DDBJ databases">
        <title>Genomic Encyclopedia of Type Strains, Phase IV (KMG-IV): sequencing the most valuable type-strain genomes for metagenomic binning, comparative biology and taxonomic classification.</title>
        <authorList>
            <person name="Goeker M."/>
        </authorList>
    </citation>
    <scope>NUCLEOTIDE SEQUENCE [LARGE SCALE GENOMIC DNA]</scope>
    <source>
        <strain evidence="3 4">DSM 14263</strain>
    </source>
</reference>
<protein>
    <submittedName>
        <fullName evidence="3">Tetratricopeptide repeat protein</fullName>
    </submittedName>
</protein>
<dbReference type="PROSITE" id="PS50005">
    <property type="entry name" value="TPR"/>
    <property type="match status" value="3"/>
</dbReference>
<dbReference type="PANTHER" id="PTHR12788">
    <property type="entry name" value="PROTEIN-TYROSINE SULFOTRANSFERASE 2"/>
    <property type="match status" value="1"/>
</dbReference>
<dbReference type="Pfam" id="PF13469">
    <property type="entry name" value="Sulfotransfer_3"/>
    <property type="match status" value="1"/>
</dbReference>
<dbReference type="Proteomes" id="UP000245812">
    <property type="component" value="Unassembled WGS sequence"/>
</dbReference>
<dbReference type="SUPFAM" id="SSF52540">
    <property type="entry name" value="P-loop containing nucleoside triphosphate hydrolases"/>
    <property type="match status" value="1"/>
</dbReference>
<proteinExistence type="predicted"/>
<dbReference type="SUPFAM" id="SSF48452">
    <property type="entry name" value="TPR-like"/>
    <property type="match status" value="1"/>
</dbReference>
<dbReference type="SMART" id="SM00028">
    <property type="entry name" value="TPR"/>
    <property type="match status" value="5"/>
</dbReference>
<dbReference type="GO" id="GO:0008476">
    <property type="term" value="F:protein-tyrosine sulfotransferase activity"/>
    <property type="evidence" value="ECO:0007669"/>
    <property type="project" value="InterPro"/>
</dbReference>
<dbReference type="InterPro" id="IPR026634">
    <property type="entry name" value="TPST-like"/>
</dbReference>
<keyword evidence="4" id="KW-1185">Reference proteome</keyword>
<evidence type="ECO:0000313" key="3">
    <source>
        <dbReference type="EMBL" id="PWK85938.1"/>
    </source>
</evidence>
<dbReference type="InterPro" id="IPR019734">
    <property type="entry name" value="TPR_rpt"/>
</dbReference>